<reference evidence="7 8" key="1">
    <citation type="journal article" date="2021" name="Sci. Rep.">
        <title>The genome of the diatom Chaetoceros tenuissimus carries an ancient integrated fragment of an extant virus.</title>
        <authorList>
            <person name="Hongo Y."/>
            <person name="Kimura K."/>
            <person name="Takaki Y."/>
            <person name="Yoshida Y."/>
            <person name="Baba S."/>
            <person name="Kobayashi G."/>
            <person name="Nagasaki K."/>
            <person name="Hano T."/>
            <person name="Tomaru Y."/>
        </authorList>
    </citation>
    <scope>NUCLEOTIDE SEQUENCE [LARGE SCALE GENOMIC DNA]</scope>
    <source>
        <strain evidence="7 8">NIES-3715</strain>
    </source>
</reference>
<evidence type="ECO:0000313" key="8">
    <source>
        <dbReference type="Proteomes" id="UP001054902"/>
    </source>
</evidence>
<comment type="caution">
    <text evidence="7">The sequence shown here is derived from an EMBL/GenBank/DDBJ whole genome shotgun (WGS) entry which is preliminary data.</text>
</comment>
<dbReference type="Pfam" id="PF08637">
    <property type="entry name" value="NCA2"/>
    <property type="match status" value="1"/>
</dbReference>
<evidence type="ECO:0000256" key="6">
    <source>
        <dbReference type="SAM" id="MobiDB-lite"/>
    </source>
</evidence>
<proteinExistence type="predicted"/>
<dbReference type="InterPro" id="IPR013946">
    <property type="entry name" value="NCA2-like"/>
</dbReference>
<organism evidence="7 8">
    <name type="scientific">Chaetoceros tenuissimus</name>
    <dbReference type="NCBI Taxonomy" id="426638"/>
    <lineage>
        <taxon>Eukaryota</taxon>
        <taxon>Sar</taxon>
        <taxon>Stramenopiles</taxon>
        <taxon>Ochrophyta</taxon>
        <taxon>Bacillariophyta</taxon>
        <taxon>Coscinodiscophyceae</taxon>
        <taxon>Chaetocerotophycidae</taxon>
        <taxon>Chaetocerotales</taxon>
        <taxon>Chaetocerotaceae</taxon>
        <taxon>Chaetoceros</taxon>
    </lineage>
</organism>
<keyword evidence="4" id="KW-0496">Mitochondrion</keyword>
<evidence type="ECO:0000256" key="3">
    <source>
        <dbReference type="ARBA" id="ARBA00022989"/>
    </source>
</evidence>
<evidence type="ECO:0000256" key="5">
    <source>
        <dbReference type="ARBA" id="ARBA00023136"/>
    </source>
</evidence>
<dbReference type="Proteomes" id="UP001054902">
    <property type="component" value="Unassembled WGS sequence"/>
</dbReference>
<dbReference type="EMBL" id="BLLK01000045">
    <property type="protein sequence ID" value="GFH51848.1"/>
    <property type="molecule type" value="Genomic_DNA"/>
</dbReference>
<evidence type="ECO:0000256" key="1">
    <source>
        <dbReference type="ARBA" id="ARBA00004225"/>
    </source>
</evidence>
<keyword evidence="3" id="KW-1133">Transmembrane helix</keyword>
<dbReference type="PANTHER" id="PTHR28234">
    <property type="entry name" value="NUCLEAR CONTROL OF ATPASE PROTEIN 2"/>
    <property type="match status" value="1"/>
</dbReference>
<feature type="compositionally biased region" description="Polar residues" evidence="6">
    <location>
        <begin position="13"/>
        <end position="29"/>
    </location>
</feature>
<name>A0AAD3CTH2_9STRA</name>
<dbReference type="AlphaFoldDB" id="A0AAD3CTH2"/>
<protein>
    <submittedName>
        <fullName evidence="7">Uncharacterized protein</fullName>
    </submittedName>
</protein>
<keyword evidence="2" id="KW-0812">Transmembrane</keyword>
<feature type="region of interest" description="Disordered" evidence="6">
    <location>
        <begin position="13"/>
        <end position="37"/>
    </location>
</feature>
<feature type="compositionally biased region" description="Polar residues" evidence="6">
    <location>
        <begin position="515"/>
        <end position="525"/>
    </location>
</feature>
<feature type="compositionally biased region" description="Basic and acidic residues" evidence="6">
    <location>
        <begin position="540"/>
        <end position="551"/>
    </location>
</feature>
<keyword evidence="8" id="KW-1185">Reference proteome</keyword>
<keyword evidence="5" id="KW-0472">Membrane</keyword>
<dbReference type="GO" id="GO:0005741">
    <property type="term" value="C:mitochondrial outer membrane"/>
    <property type="evidence" value="ECO:0007669"/>
    <property type="project" value="TreeGrafter"/>
</dbReference>
<feature type="region of interest" description="Disordered" evidence="6">
    <location>
        <begin position="229"/>
        <end position="248"/>
    </location>
</feature>
<evidence type="ECO:0000256" key="2">
    <source>
        <dbReference type="ARBA" id="ARBA00022692"/>
    </source>
</evidence>
<feature type="region of interest" description="Disordered" evidence="6">
    <location>
        <begin position="515"/>
        <end position="551"/>
    </location>
</feature>
<comment type="subcellular location">
    <subcellularLocation>
        <location evidence="1">Mitochondrion membrane</location>
        <topology evidence="1">Multi-pass membrane protein</topology>
    </subcellularLocation>
</comment>
<dbReference type="PANTHER" id="PTHR28234:SF1">
    <property type="entry name" value="NUCLEAR CONTROL OF ATPASE PROTEIN 2"/>
    <property type="match status" value="1"/>
</dbReference>
<accession>A0AAD3CTH2</accession>
<evidence type="ECO:0000313" key="7">
    <source>
        <dbReference type="EMBL" id="GFH51848.1"/>
    </source>
</evidence>
<sequence length="932" mass="104962">MVATILKKVTSQGIEAASQSVSPTRQQPPSTTSINSTINYSNVDKKVTNNNLSPIQEDEDNSYLGRLSGYFSDAYSTARETVSNASDEATKYVSSMNPFANDAPNVKIDEDEPFITETINTEGPEKPHTQNWKFFMNDPYNTVTGRNYQLNHSRGSVKAVRNLLELVNNVDASNPNDNEKISLFSDDKVIQAASSRGSDSVESNEELATSNNEQSFRFSRVGSYSGLQLSTTESDDDGKPSKRNRNISRAVTASRLGEGTIRAMRDLLLNESCELHSALRFWTERLEKPLLYHLEFAPNLIKNIENNHHAIIGSKVSQLQAVLARRCSSIGELQQHLWRAGWQSGVENWGILSDGQWHAVAGAHDSISTDDMSQFVVRKNMKRRKSKNKSYYKESHLFVKNVKNGSIVSSDPALASWSIDAIRLVRDQLYSAGNGAPLPYFKYWPKEVEYFEKGFENPGEANARLGDSMIINFDSEFVDSSSNDLPLWAIYDVGYNSSHNSNSFGLGRNESGSEISILSPSTSQNEIEDDGREPFLSPDLAKDKEPFLPDPSKKTGDIMITDIKMMAAEVNDLLTSMEHLLSIQRRRRLDQLKPPNRLYRSWYIAAIGIPAVGYIAYNLSKGNLGAKLAHEVYQKLVSFCSEHISDPLKSIYKELFTKTGREDVTDRKARADVISILQKMIKTWLDEMHPEMPESERAAKATRMDMTLIETEKENSIKNILEINNIYRLSLIEMQFIKKEMMNALFAMDELMGSNEINIKLAAMTPAFLLASSVRYFFRKIFYAFLKIGKSKEETFAQFRHIILDIERLLVMRDNPPLSIPPMSRGVNTSLGVEIVNAAPTEETSSKGMSILSSDDLGMLMLLVHECRIILWQDRRRFSRSELRNVSEDLAELAGERGPVSVQQQLRIIARMTRTYSFLKVISSGIPFSVDS</sequence>
<evidence type="ECO:0000256" key="4">
    <source>
        <dbReference type="ARBA" id="ARBA00023128"/>
    </source>
</evidence>
<gene>
    <name evidence="7" type="ORF">CTEN210_08324</name>
</gene>